<dbReference type="InterPro" id="IPR046344">
    <property type="entry name" value="TAF6_C_sf"/>
</dbReference>
<organism evidence="7 8">
    <name type="scientific">Tritrichomonas musculus</name>
    <dbReference type="NCBI Taxonomy" id="1915356"/>
    <lineage>
        <taxon>Eukaryota</taxon>
        <taxon>Metamonada</taxon>
        <taxon>Parabasalia</taxon>
        <taxon>Tritrichomonadida</taxon>
        <taxon>Tritrichomonadidae</taxon>
        <taxon>Tritrichomonas</taxon>
    </lineage>
</organism>
<evidence type="ECO:0000313" key="8">
    <source>
        <dbReference type="Proteomes" id="UP001470230"/>
    </source>
</evidence>
<evidence type="ECO:0000256" key="2">
    <source>
        <dbReference type="ARBA" id="ARBA00007688"/>
    </source>
</evidence>
<keyword evidence="4" id="KW-0804">Transcription</keyword>
<dbReference type="Gene3D" id="1.25.40.770">
    <property type="entry name" value="TAF6, C-terminal HEAT repeat domain"/>
    <property type="match status" value="1"/>
</dbReference>
<dbReference type="InterPro" id="IPR011442">
    <property type="entry name" value="TAF6_C"/>
</dbReference>
<dbReference type="Pfam" id="PF07571">
    <property type="entry name" value="TAF6_C"/>
    <property type="match status" value="1"/>
</dbReference>
<keyword evidence="8" id="KW-1185">Reference proteome</keyword>
<protein>
    <recommendedName>
        <fullName evidence="6">TAF6 C-terminal HEAT repeat domain-containing protein</fullName>
    </recommendedName>
</protein>
<dbReference type="Proteomes" id="UP001470230">
    <property type="component" value="Unassembled WGS sequence"/>
</dbReference>
<feature type="domain" description="TAF6 C-terminal HEAT repeat" evidence="6">
    <location>
        <begin position="193"/>
        <end position="363"/>
    </location>
</feature>
<dbReference type="PANTHER" id="PTHR10221">
    <property type="entry name" value="TRANSCRIPTION INITIATION FACTOR TFIID SUBUNIT 6"/>
    <property type="match status" value="1"/>
</dbReference>
<evidence type="ECO:0000256" key="4">
    <source>
        <dbReference type="ARBA" id="ARBA00023163"/>
    </source>
</evidence>
<dbReference type="CDD" id="cd08050">
    <property type="entry name" value="TAF6C"/>
    <property type="match status" value="1"/>
</dbReference>
<evidence type="ECO:0000313" key="7">
    <source>
        <dbReference type="EMBL" id="KAK8898621.1"/>
    </source>
</evidence>
<dbReference type="InterPro" id="IPR037796">
    <property type="entry name" value="TAF6"/>
</dbReference>
<evidence type="ECO:0000259" key="6">
    <source>
        <dbReference type="Pfam" id="PF07571"/>
    </source>
</evidence>
<dbReference type="PANTHER" id="PTHR10221:SF9">
    <property type="entry name" value="TRANSCRIPTION INITIATION FACTOR TFIID SUBUNIT 6"/>
    <property type="match status" value="1"/>
</dbReference>
<reference evidence="7 8" key="1">
    <citation type="submission" date="2024-04" db="EMBL/GenBank/DDBJ databases">
        <title>Tritrichomonas musculus Genome.</title>
        <authorList>
            <person name="Alves-Ferreira E."/>
            <person name="Grigg M."/>
            <person name="Lorenzi H."/>
            <person name="Galac M."/>
        </authorList>
    </citation>
    <scope>NUCLEOTIDE SEQUENCE [LARGE SCALE GENOMIC DNA]</scope>
    <source>
        <strain evidence="7 8">EAF2021</strain>
    </source>
</reference>
<evidence type="ECO:0000256" key="1">
    <source>
        <dbReference type="ARBA" id="ARBA00004123"/>
    </source>
</evidence>
<comment type="caution">
    <text evidence="7">The sequence shown here is derived from an EMBL/GenBank/DDBJ whole genome shotgun (WGS) entry which is preliminary data.</text>
</comment>
<comment type="similarity">
    <text evidence="2">Belongs to the TAF6 family.</text>
</comment>
<gene>
    <name evidence="7" type="ORF">M9Y10_000913</name>
</gene>
<proteinExistence type="inferred from homology"/>
<name>A0ABR2L6I3_9EUKA</name>
<sequence>MSERIEYVTIDLIAQSLNLQIKTGVPFLALETKVYLKNIISLANRFTKAKHSKKLTTENVNESLKSKGLEPLYGYLNRKTNIEYTLVGRSFDNTDIYIQKQKMIKISDMTIPQLEEYPLDSSFSFHWLAINGLQPCISANETEDSTLFVTPDEIHWPPKITNQTKEELGRQTDPQVFVPSELRKLFLTSLVKIRENENIDDVIEELSTNGSLHRLLPYYIRLLSDLMAVNLRHPSYVARVLCITNALLLNESLSFDSVLHKILAIVLAPLLDEAAASSEDYNTTFFDAQYRVLDDAASLLSLIVNRFQFRFPSLIGILAEKLTNVFFEKEFKRPFLIAKYGSLAGLLAIGPDIVRDTILPKLKFIIEKLEKRLKTEDNGSHINRIERSEMIRLKSYLMHSCRVVWMKCQKTKYKLDDEIINNMMTYFGSSIFDEK</sequence>
<keyword evidence="3" id="KW-0805">Transcription regulation</keyword>
<evidence type="ECO:0000256" key="3">
    <source>
        <dbReference type="ARBA" id="ARBA00023015"/>
    </source>
</evidence>
<comment type="subcellular location">
    <subcellularLocation>
        <location evidence="1">Nucleus</location>
    </subcellularLocation>
</comment>
<dbReference type="EMBL" id="JAPFFF010000001">
    <property type="protein sequence ID" value="KAK8898621.1"/>
    <property type="molecule type" value="Genomic_DNA"/>
</dbReference>
<evidence type="ECO:0000256" key="5">
    <source>
        <dbReference type="ARBA" id="ARBA00023242"/>
    </source>
</evidence>
<keyword evidence="5" id="KW-0539">Nucleus</keyword>
<accession>A0ABR2L6I3</accession>